<keyword evidence="6" id="KW-1185">Reference proteome</keyword>
<dbReference type="InterPro" id="IPR050712">
    <property type="entry name" value="NAD(P)H-dep_reductase"/>
</dbReference>
<dbReference type="GO" id="GO:0016491">
    <property type="term" value="F:oxidoreductase activity"/>
    <property type="evidence" value="ECO:0007669"/>
    <property type="project" value="InterPro"/>
</dbReference>
<protein>
    <submittedName>
        <fullName evidence="2">NAD(P)H-dependent FMN reductase</fullName>
    </submittedName>
</protein>
<evidence type="ECO:0000313" key="3">
    <source>
        <dbReference type="EMBL" id="MBB4410567.1"/>
    </source>
</evidence>
<dbReference type="InterPro" id="IPR005025">
    <property type="entry name" value="FMN_Rdtase-like_dom"/>
</dbReference>
<dbReference type="Gene3D" id="3.40.50.360">
    <property type="match status" value="1"/>
</dbReference>
<dbReference type="Pfam" id="PF03358">
    <property type="entry name" value="FMN_red"/>
    <property type="match status" value="1"/>
</dbReference>
<dbReference type="RefSeq" id="WP_183821282.1">
    <property type="nucleotide sequence ID" value="NZ_JACIGW010000001.1"/>
</dbReference>
<evidence type="ECO:0000259" key="1">
    <source>
        <dbReference type="Pfam" id="PF03358"/>
    </source>
</evidence>
<dbReference type="EMBL" id="JACIHM010000001">
    <property type="protein sequence ID" value="MBB4445255.1"/>
    <property type="molecule type" value="Genomic_DNA"/>
</dbReference>
<dbReference type="InterPro" id="IPR029039">
    <property type="entry name" value="Flavoprotein-like_sf"/>
</dbReference>
<evidence type="ECO:0000313" key="4">
    <source>
        <dbReference type="EMBL" id="MBB4445255.1"/>
    </source>
</evidence>
<gene>
    <name evidence="3" type="ORF">GGE31_001038</name>
    <name evidence="2" type="ORF">GGE33_000747</name>
    <name evidence="4" type="ORF">GGE35_001037</name>
</gene>
<name>A0A7W6S4P9_9HYPH</name>
<dbReference type="GO" id="GO:0005829">
    <property type="term" value="C:cytosol"/>
    <property type="evidence" value="ECO:0007669"/>
    <property type="project" value="TreeGrafter"/>
</dbReference>
<dbReference type="SUPFAM" id="SSF52218">
    <property type="entry name" value="Flavoproteins"/>
    <property type="match status" value="1"/>
</dbReference>
<evidence type="ECO:0000313" key="6">
    <source>
        <dbReference type="Proteomes" id="UP000524535"/>
    </source>
</evidence>
<dbReference type="Proteomes" id="UP000576087">
    <property type="component" value="Unassembled WGS sequence"/>
</dbReference>
<dbReference type="GO" id="GO:0010181">
    <property type="term" value="F:FMN binding"/>
    <property type="evidence" value="ECO:0007669"/>
    <property type="project" value="TreeGrafter"/>
</dbReference>
<evidence type="ECO:0000313" key="7">
    <source>
        <dbReference type="Proteomes" id="UP000576087"/>
    </source>
</evidence>
<evidence type="ECO:0000313" key="5">
    <source>
        <dbReference type="Proteomes" id="UP000520770"/>
    </source>
</evidence>
<dbReference type="EMBL" id="JACIGW010000001">
    <property type="protein sequence ID" value="MBB4347039.1"/>
    <property type="molecule type" value="Genomic_DNA"/>
</dbReference>
<reference evidence="5 6" key="1">
    <citation type="submission" date="2020-08" db="EMBL/GenBank/DDBJ databases">
        <title>Genomic Encyclopedia of Type Strains, Phase IV (KMG-V): Genome sequencing to study the core and pangenomes of soil and plant-associated prokaryotes.</title>
        <authorList>
            <person name="Whitman W."/>
        </authorList>
    </citation>
    <scope>NUCLEOTIDE SEQUENCE [LARGE SCALE GENOMIC DNA]</scope>
    <source>
        <strain evidence="3 6">SEMIA 444</strain>
        <strain evidence="2 5">SEMIA 448</strain>
        <strain evidence="4 7">SEMIA 452</strain>
    </source>
</reference>
<feature type="domain" description="NADPH-dependent FMN reductase-like" evidence="1">
    <location>
        <begin position="4"/>
        <end position="149"/>
    </location>
</feature>
<evidence type="ECO:0000313" key="2">
    <source>
        <dbReference type="EMBL" id="MBB4347039.1"/>
    </source>
</evidence>
<dbReference type="EMBL" id="JACIGY010000001">
    <property type="protein sequence ID" value="MBB4410567.1"/>
    <property type="molecule type" value="Genomic_DNA"/>
</dbReference>
<dbReference type="Proteomes" id="UP000520770">
    <property type="component" value="Unassembled WGS sequence"/>
</dbReference>
<dbReference type="AlphaFoldDB" id="A0A7W6S4P9"/>
<comment type="caution">
    <text evidence="2">The sequence shown here is derived from an EMBL/GenBank/DDBJ whole genome shotgun (WGS) entry which is preliminary data.</text>
</comment>
<dbReference type="PANTHER" id="PTHR30543">
    <property type="entry name" value="CHROMATE REDUCTASE"/>
    <property type="match status" value="1"/>
</dbReference>
<accession>A0A7W6S4P9</accession>
<dbReference type="PANTHER" id="PTHR30543:SF21">
    <property type="entry name" value="NAD(P)H-DEPENDENT FMN REDUCTASE LOT6"/>
    <property type="match status" value="1"/>
</dbReference>
<sequence length="189" mass="20956">MSLKLNVIIGSTRPGRAGPAIGKWAAEHAKTHGKFEVELVDLADFNLPLLDEPNHPRMQKYQHEHTKRWAESVASADAYLFLTPEYDYYPNAALINALQVLSLEWSFKPAGVLSYAHVSGGLRAAQELRMLISNLNMMPIPQTVPIPFFTNFIDEQKVFNPTAPMNEGLNAALDQLATWATALKAGRQG</sequence>
<organism evidence="2 5">
    <name type="scientific">Aliirhizobium cellulosilyticum</name>
    <dbReference type="NCBI Taxonomy" id="393664"/>
    <lineage>
        <taxon>Bacteria</taxon>
        <taxon>Pseudomonadati</taxon>
        <taxon>Pseudomonadota</taxon>
        <taxon>Alphaproteobacteria</taxon>
        <taxon>Hyphomicrobiales</taxon>
        <taxon>Rhizobiaceae</taxon>
        <taxon>Aliirhizobium</taxon>
    </lineage>
</organism>
<dbReference type="Proteomes" id="UP000524535">
    <property type="component" value="Unassembled WGS sequence"/>
</dbReference>
<proteinExistence type="predicted"/>